<evidence type="ECO:0000313" key="2">
    <source>
        <dbReference type="EMBL" id="JAS83830.1"/>
    </source>
</evidence>
<dbReference type="PANTHER" id="PTHR33332">
    <property type="entry name" value="REVERSE TRANSCRIPTASE DOMAIN-CONTAINING PROTEIN"/>
    <property type="match status" value="1"/>
</dbReference>
<name>A0A1B6IAE0_9HEMI</name>
<sequence>MYMRLMEFLETNELFDSEQHGFRPGKSVTTAGIDFIESITDAVDRGDYAAGIFMDLCKAFDSVSHNNLISTLRDLGIIGMPLNWLQSYLKDRKQYVETSFKNKFNQLICINSKLKNILHGVPQGSILGPILFLCYLNGLPQTVKNSGTKMCLYADDSNLIISNKSLQVIEDQAQSDLISVRNYFSNKNLLLNLEKTNFVLFSTRQNKCVDSPKIEIGQVKLNQLDSTKFLGMVLDKNLTWNEHTHAVLNKLSSGLYDLRSISKFCRLDVLKLKLVYFAHIHSHISFGIVLYGATSDQNLQSIPHILKQAIHIMINLEDRESAKQHFQTLGILTVYGLYILDTVVAVRKARDRLPVLGSSHGYLTRNQNQLAVPKLKLEFKRKKPLVAGVKFYNSIPENIKSIPNVKLFRLKLKEYLVDKTLYSFNEFFESSVE</sequence>
<reference evidence="2" key="1">
    <citation type="submission" date="2015-11" db="EMBL/GenBank/DDBJ databases">
        <title>De novo transcriptome assembly of four potential Pierce s Disease insect vectors from Arizona vineyards.</title>
        <authorList>
            <person name="Tassone E.E."/>
        </authorList>
    </citation>
    <scope>NUCLEOTIDE SEQUENCE</scope>
</reference>
<dbReference type="EMBL" id="GECU01023876">
    <property type="protein sequence ID" value="JAS83830.1"/>
    <property type="molecule type" value="Transcribed_RNA"/>
</dbReference>
<proteinExistence type="predicted"/>
<gene>
    <name evidence="2" type="ORF">g.46336</name>
</gene>
<accession>A0A1B6IAE0</accession>
<organism evidence="2">
    <name type="scientific">Homalodisca liturata</name>
    <dbReference type="NCBI Taxonomy" id="320908"/>
    <lineage>
        <taxon>Eukaryota</taxon>
        <taxon>Metazoa</taxon>
        <taxon>Ecdysozoa</taxon>
        <taxon>Arthropoda</taxon>
        <taxon>Hexapoda</taxon>
        <taxon>Insecta</taxon>
        <taxon>Pterygota</taxon>
        <taxon>Neoptera</taxon>
        <taxon>Paraneoptera</taxon>
        <taxon>Hemiptera</taxon>
        <taxon>Auchenorrhyncha</taxon>
        <taxon>Membracoidea</taxon>
        <taxon>Cicadellidae</taxon>
        <taxon>Cicadellinae</taxon>
        <taxon>Proconiini</taxon>
        <taxon>Homalodisca</taxon>
    </lineage>
</organism>
<dbReference type="AlphaFoldDB" id="A0A1B6IAE0"/>
<dbReference type="InterPro" id="IPR043502">
    <property type="entry name" value="DNA/RNA_pol_sf"/>
</dbReference>
<dbReference type="Pfam" id="PF00078">
    <property type="entry name" value="RVT_1"/>
    <property type="match status" value="1"/>
</dbReference>
<protein>
    <recommendedName>
        <fullName evidence="1">Reverse transcriptase domain-containing protein</fullName>
    </recommendedName>
</protein>
<dbReference type="GO" id="GO:0071897">
    <property type="term" value="P:DNA biosynthetic process"/>
    <property type="evidence" value="ECO:0007669"/>
    <property type="project" value="UniProtKB-ARBA"/>
</dbReference>
<dbReference type="PROSITE" id="PS50878">
    <property type="entry name" value="RT_POL"/>
    <property type="match status" value="1"/>
</dbReference>
<dbReference type="SUPFAM" id="SSF56672">
    <property type="entry name" value="DNA/RNA polymerases"/>
    <property type="match status" value="1"/>
</dbReference>
<feature type="domain" description="Reverse transcriptase" evidence="1">
    <location>
        <begin position="1"/>
        <end position="234"/>
    </location>
</feature>
<dbReference type="InterPro" id="IPR000477">
    <property type="entry name" value="RT_dom"/>
</dbReference>
<evidence type="ECO:0000259" key="1">
    <source>
        <dbReference type="PROSITE" id="PS50878"/>
    </source>
</evidence>